<proteinExistence type="predicted"/>
<evidence type="ECO:0000313" key="3">
    <source>
        <dbReference type="Proteomes" id="UP000823561"/>
    </source>
</evidence>
<feature type="compositionally biased region" description="Polar residues" evidence="1">
    <location>
        <begin position="121"/>
        <end position="130"/>
    </location>
</feature>
<feature type="compositionally biased region" description="Polar residues" evidence="1">
    <location>
        <begin position="138"/>
        <end position="149"/>
    </location>
</feature>
<dbReference type="AlphaFoldDB" id="A0AAV6G0A8"/>
<accession>A0AAV6G0A8</accession>
<feature type="compositionally biased region" description="Polar residues" evidence="1">
    <location>
        <begin position="45"/>
        <end position="54"/>
    </location>
</feature>
<evidence type="ECO:0000313" key="2">
    <source>
        <dbReference type="EMBL" id="KAG5268285.1"/>
    </source>
</evidence>
<organism evidence="2 3">
    <name type="scientific">Alosa alosa</name>
    <name type="common">allis shad</name>
    <dbReference type="NCBI Taxonomy" id="278164"/>
    <lineage>
        <taxon>Eukaryota</taxon>
        <taxon>Metazoa</taxon>
        <taxon>Chordata</taxon>
        <taxon>Craniata</taxon>
        <taxon>Vertebrata</taxon>
        <taxon>Euteleostomi</taxon>
        <taxon>Actinopterygii</taxon>
        <taxon>Neopterygii</taxon>
        <taxon>Teleostei</taxon>
        <taxon>Clupei</taxon>
        <taxon>Clupeiformes</taxon>
        <taxon>Clupeoidei</taxon>
        <taxon>Clupeidae</taxon>
        <taxon>Alosa</taxon>
    </lineage>
</organism>
<evidence type="ECO:0000256" key="1">
    <source>
        <dbReference type="SAM" id="MobiDB-lite"/>
    </source>
</evidence>
<gene>
    <name evidence="2" type="ORF">AALO_G00210830</name>
</gene>
<reference evidence="2" key="1">
    <citation type="submission" date="2020-10" db="EMBL/GenBank/DDBJ databases">
        <title>Chromosome-scale genome assembly of the Allis shad, Alosa alosa.</title>
        <authorList>
            <person name="Margot Z."/>
            <person name="Christophe K."/>
            <person name="Cabau C."/>
            <person name="Louis A."/>
            <person name="Berthelot C."/>
            <person name="Parey E."/>
            <person name="Roest Crollius H."/>
            <person name="Montfort J."/>
            <person name="Robinson-Rechavi M."/>
            <person name="Bucao C."/>
            <person name="Bouchez O."/>
            <person name="Gislard M."/>
            <person name="Lluch J."/>
            <person name="Milhes M."/>
            <person name="Lampietro C."/>
            <person name="Lopez Roques C."/>
            <person name="Donnadieu C."/>
            <person name="Braasch I."/>
            <person name="Desvignes T."/>
            <person name="Postlethwait J."/>
            <person name="Bobe J."/>
            <person name="Guiguen Y."/>
        </authorList>
    </citation>
    <scope>NUCLEOTIDE SEQUENCE</scope>
    <source>
        <strain evidence="2">M-15738</strain>
        <tissue evidence="2">Blood</tissue>
    </source>
</reference>
<dbReference type="EMBL" id="JADWDJ010000016">
    <property type="protein sequence ID" value="KAG5268285.1"/>
    <property type="molecule type" value="Genomic_DNA"/>
</dbReference>
<sequence>MFILNFEVMDDKQDQTLDQNHKLPTPWRSSSRTRGIRLRLPVLRSLSNSKQSLQGDPEAGHVPHHPPGTPPRRRTSRESVALGELLPVPERSRPSLTLWPEDQRTLLGRDSIPTPPPTTTSQPLDQSSPRQQHRLNPDASTSNCSLTQSRSRESFYSMRRASSVDDIEAMRPDWDRKYRTRASCSSTGAVNNKSNILNSTSDSDLMRYRTISKIPQITLNFVDFTADPLITLPTGEMDIIAPCKLIDRTHNVTEKVTQGMLMCLQQCVVRYGGRC</sequence>
<feature type="region of interest" description="Disordered" evidence="1">
    <location>
        <begin position="15"/>
        <end position="150"/>
    </location>
</feature>
<keyword evidence="3" id="KW-1185">Reference proteome</keyword>
<protein>
    <submittedName>
        <fullName evidence="2">Uncharacterized protein</fullName>
    </submittedName>
</protein>
<dbReference type="Proteomes" id="UP000823561">
    <property type="component" value="Chromosome 16"/>
</dbReference>
<name>A0AAV6G0A8_9TELE</name>
<comment type="caution">
    <text evidence="2">The sequence shown here is derived from an EMBL/GenBank/DDBJ whole genome shotgun (WGS) entry which is preliminary data.</text>
</comment>